<feature type="domain" description="LysM" evidence="3">
    <location>
        <begin position="27"/>
        <end position="70"/>
    </location>
</feature>
<proteinExistence type="predicted"/>
<dbReference type="PROSITE" id="PS50943">
    <property type="entry name" value="HTH_CROC1"/>
    <property type="match status" value="1"/>
</dbReference>
<dbReference type="InterPro" id="IPR011105">
    <property type="entry name" value="Cell_wall_hydrolase_SleB"/>
</dbReference>
<dbReference type="InterPro" id="IPR042047">
    <property type="entry name" value="SleB_dom1"/>
</dbReference>
<dbReference type="PANTHER" id="PTHR33734">
    <property type="entry name" value="LYSM DOMAIN-CONTAINING GPI-ANCHORED PROTEIN 2"/>
    <property type="match status" value="1"/>
</dbReference>
<evidence type="ECO:0000259" key="3">
    <source>
        <dbReference type="PROSITE" id="PS51782"/>
    </source>
</evidence>
<organism evidence="4 5">
    <name type="scientific">Ammonifex degensii (strain DSM 10501 / KC4)</name>
    <dbReference type="NCBI Taxonomy" id="429009"/>
    <lineage>
        <taxon>Bacteria</taxon>
        <taxon>Bacillati</taxon>
        <taxon>Bacillota</taxon>
        <taxon>Clostridia</taxon>
        <taxon>Thermoanaerobacterales</taxon>
        <taxon>Thermoanaerobacteraceae</taxon>
        <taxon>Ammonifex</taxon>
    </lineage>
</organism>
<feature type="chain" id="PRO_5002999866" evidence="1">
    <location>
        <begin position="25"/>
        <end position="203"/>
    </location>
</feature>
<dbReference type="EMBL" id="CP001785">
    <property type="protein sequence ID" value="ACX52793.1"/>
    <property type="molecule type" value="Genomic_DNA"/>
</dbReference>
<dbReference type="Pfam" id="PF01476">
    <property type="entry name" value="LysM"/>
    <property type="match status" value="1"/>
</dbReference>
<dbReference type="KEGG" id="adg:Adeg_1701"/>
<feature type="signal peptide" evidence="1">
    <location>
        <begin position="1"/>
        <end position="24"/>
    </location>
</feature>
<dbReference type="HOGENOM" id="CLU_053345_1_2_9"/>
<evidence type="ECO:0000313" key="4">
    <source>
        <dbReference type="EMBL" id="ACX52793.1"/>
    </source>
</evidence>
<dbReference type="PANTHER" id="PTHR33734:SF22">
    <property type="entry name" value="MEMBRANE-BOUND LYTIC MUREIN TRANSGLYCOSYLASE D"/>
    <property type="match status" value="1"/>
</dbReference>
<keyword evidence="4" id="KW-0378">Hydrolase</keyword>
<accession>C9R914</accession>
<gene>
    <name evidence="4" type="ordered locus">Adeg_1701</name>
</gene>
<dbReference type="AlphaFoldDB" id="C9R914"/>
<evidence type="ECO:0000313" key="5">
    <source>
        <dbReference type="Proteomes" id="UP000002620"/>
    </source>
</evidence>
<dbReference type="eggNOG" id="COG3773">
    <property type="taxonomic scope" value="Bacteria"/>
</dbReference>
<dbReference type="GO" id="GO:0016787">
    <property type="term" value="F:hydrolase activity"/>
    <property type="evidence" value="ECO:0007669"/>
    <property type="project" value="UniProtKB-KW"/>
</dbReference>
<keyword evidence="1" id="KW-0732">Signal</keyword>
<dbReference type="InterPro" id="IPR001387">
    <property type="entry name" value="Cro/C1-type_HTH"/>
</dbReference>
<sequence>MRRTWPWLLLVLTLTLAGAGKVAAAEKTYTVAAGDTLWRISQAYGITVEELMEENDLDSPIIFPGEVLRIPESRGLKTITSRDLELLARIIHAEARGEEFLGKVAVGAVVLNRLRHPAFPKTVPEVIFQRTNGLYEFTPVADGSINLEPDEEAYAAAREALKGRDPTGGALFFYNPRTATDRWIRTLPVTVRIGNHVFATVKN</sequence>
<dbReference type="eggNOG" id="COG1388">
    <property type="taxonomic scope" value="Bacteria"/>
</dbReference>
<dbReference type="CDD" id="cd00118">
    <property type="entry name" value="LysM"/>
    <property type="match status" value="1"/>
</dbReference>
<dbReference type="PROSITE" id="PS51782">
    <property type="entry name" value="LYSM"/>
    <property type="match status" value="1"/>
</dbReference>
<dbReference type="Gene3D" id="3.10.350.10">
    <property type="entry name" value="LysM domain"/>
    <property type="match status" value="1"/>
</dbReference>
<protein>
    <submittedName>
        <fullName evidence="4">Cell wall hydrolase SleB</fullName>
    </submittedName>
</protein>
<dbReference type="Gene3D" id="6.20.240.60">
    <property type="match status" value="1"/>
</dbReference>
<feature type="domain" description="HTH cro/C1-type" evidence="2">
    <location>
        <begin position="35"/>
        <end position="51"/>
    </location>
</feature>
<name>C9R914_AMMDK</name>
<reference evidence="4 5" key="1">
    <citation type="submission" date="2009-10" db="EMBL/GenBank/DDBJ databases">
        <title>Complete sequence of chromosome of Ammonifex degensii KC4.</title>
        <authorList>
            <consortium name="US DOE Joint Genome Institute"/>
            <person name="Kerfeld C."/>
            <person name="Goodner B."/>
            <person name="Huber H."/>
            <person name="Stetter K."/>
            <person name="Lucas S."/>
            <person name="Copeland A."/>
            <person name="Lapidus A."/>
            <person name="Glavina del Rio T."/>
            <person name="Dalin E."/>
            <person name="Tice H."/>
            <person name="Bruce D."/>
            <person name="Goodwin L."/>
            <person name="Pitluck S."/>
            <person name="Saunders E."/>
            <person name="Brettin T."/>
            <person name="Detter J.C."/>
            <person name="Han C."/>
            <person name="Larimer F."/>
            <person name="Land M."/>
            <person name="Hauser L."/>
            <person name="Kyrpides N."/>
            <person name="Ovchinnikova G."/>
            <person name="Richardson P."/>
        </authorList>
    </citation>
    <scope>NUCLEOTIDE SEQUENCE [LARGE SCALE GENOMIC DNA]</scope>
    <source>
        <strain evidence="5">DSM 10501 / KC4</strain>
    </source>
</reference>
<dbReference type="InterPro" id="IPR018392">
    <property type="entry name" value="LysM"/>
</dbReference>
<dbReference type="Pfam" id="PF07486">
    <property type="entry name" value="Hydrolase_2"/>
    <property type="match status" value="1"/>
</dbReference>
<dbReference type="Proteomes" id="UP000002620">
    <property type="component" value="Chromosome"/>
</dbReference>
<evidence type="ECO:0000259" key="2">
    <source>
        <dbReference type="PROSITE" id="PS50943"/>
    </source>
</evidence>
<dbReference type="InterPro" id="IPR036779">
    <property type="entry name" value="LysM_dom_sf"/>
</dbReference>
<dbReference type="CAZy" id="CBM50">
    <property type="family name" value="Carbohydrate-Binding Module Family 50"/>
</dbReference>
<evidence type="ECO:0000256" key="1">
    <source>
        <dbReference type="SAM" id="SignalP"/>
    </source>
</evidence>
<dbReference type="SMART" id="SM00257">
    <property type="entry name" value="LysM"/>
    <property type="match status" value="1"/>
</dbReference>
<dbReference type="SUPFAM" id="SSF54106">
    <property type="entry name" value="LysM domain"/>
    <property type="match status" value="1"/>
</dbReference>
<dbReference type="RefSeq" id="WP_015739670.1">
    <property type="nucleotide sequence ID" value="NC_013385.1"/>
</dbReference>
<dbReference type="GO" id="GO:0008932">
    <property type="term" value="F:lytic endotransglycosylase activity"/>
    <property type="evidence" value="ECO:0007669"/>
    <property type="project" value="TreeGrafter"/>
</dbReference>
<keyword evidence="5" id="KW-1185">Reference proteome</keyword>
<dbReference type="Gene3D" id="1.10.10.2520">
    <property type="entry name" value="Cell wall hydrolase SleB, domain 1"/>
    <property type="match status" value="1"/>
</dbReference>
<dbReference type="OrthoDB" id="9785345at2"/>
<dbReference type="STRING" id="429009.Adeg_1701"/>